<proteinExistence type="predicted"/>
<feature type="region of interest" description="Disordered" evidence="1">
    <location>
        <begin position="629"/>
        <end position="678"/>
    </location>
</feature>
<evidence type="ECO:0000256" key="1">
    <source>
        <dbReference type="SAM" id="MobiDB-lite"/>
    </source>
</evidence>
<feature type="domain" description="C2" evidence="2">
    <location>
        <begin position="300"/>
        <end position="426"/>
    </location>
</feature>
<feature type="compositionally biased region" description="Basic and acidic residues" evidence="1">
    <location>
        <begin position="17"/>
        <end position="31"/>
    </location>
</feature>
<feature type="region of interest" description="Disordered" evidence="1">
    <location>
        <begin position="180"/>
        <end position="229"/>
    </location>
</feature>
<sequence>MSLSSTTLPAITQSPRVGEERDGEVKEPESQIKHLEISTKDPIFYRRDSPYAISDPKHFYVSKYDAVAHHAQTKEEMKHLAQEKWVNAMAVKKMAMWMRKRLRERTRLKPVVKNLKSLKEPKEISKWEGQRSYLCDRCMLPCPGADVTCEHCNIVLHESCLTEEELREYRCGVVDTEPEPEHAPFLGGSPPSAGSSSRSLGSSSRSLNNFVGGGGGRRRTSSPTQQRLPEKQLQTYTCGFCKQDTEADQHWFTAEKKRLWEAEHHQINAALIGRVLRGFLSRFRYKRYQRAVVRFQAMLRRYIERRKFKAYRRQMKRPMIVNVLAASDMPVANRDNASADPYVIVTVHDSMHREQTLRFDTSVKQKTLDCEWEPQNFLIPGVSGTSVLVFTVVDEEEMRDQFLGQCAVPLTNGDLWLHGGKFDVDLEDLQYIVRTHNKQEADIAYEKITPAGWLTVEIKPLCSLHSVCGPIEGPHIDVLSTITKTSIGAVQNISKVSQKNSYWGVIHDGKASFYRRFGDRTPKVVVPLSGLQVSKVKSTGRHKSPHESSKPSHIPPSTSARVATRSDRLRRSSQLATETQHKKEFSLKNVDVSSSNRQKYVFEAPTVNDSRHWYEVVDYWIQKHKQIKRMRSRSRSRAYRDSVGTFSERGYRDSMGSVNSPDRSKSRSPSPTRGSISP</sequence>
<comment type="caution">
    <text evidence="3">The sequence shown here is derived from an EMBL/GenBank/DDBJ whole genome shotgun (WGS) entry which is preliminary data.</text>
</comment>
<reference evidence="4" key="1">
    <citation type="journal article" date="2023" name="Commun. Biol.">
        <title>Genome analysis of Parmales, the sister group of diatoms, reveals the evolutionary specialization of diatoms from phago-mixotrophs to photoautotrophs.</title>
        <authorList>
            <person name="Ban H."/>
            <person name="Sato S."/>
            <person name="Yoshikawa S."/>
            <person name="Yamada K."/>
            <person name="Nakamura Y."/>
            <person name="Ichinomiya M."/>
            <person name="Sato N."/>
            <person name="Blanc-Mathieu R."/>
            <person name="Endo H."/>
            <person name="Kuwata A."/>
            <person name="Ogata H."/>
        </authorList>
    </citation>
    <scope>NUCLEOTIDE SEQUENCE [LARGE SCALE GENOMIC DNA]</scope>
    <source>
        <strain evidence="4">NIES 3699</strain>
    </source>
</reference>
<dbReference type="Gene3D" id="2.30.29.30">
    <property type="entry name" value="Pleckstrin-homology domain (PH domain)/Phosphotyrosine-binding domain (PTB)"/>
    <property type="match status" value="1"/>
</dbReference>
<dbReference type="PROSITE" id="PS50004">
    <property type="entry name" value="C2"/>
    <property type="match status" value="1"/>
</dbReference>
<feature type="compositionally biased region" description="Low complexity" evidence="1">
    <location>
        <begin position="186"/>
        <end position="206"/>
    </location>
</feature>
<protein>
    <recommendedName>
        <fullName evidence="2">C2 domain-containing protein</fullName>
    </recommendedName>
</protein>
<organism evidence="3 4">
    <name type="scientific">Triparma verrucosa</name>
    <dbReference type="NCBI Taxonomy" id="1606542"/>
    <lineage>
        <taxon>Eukaryota</taxon>
        <taxon>Sar</taxon>
        <taxon>Stramenopiles</taxon>
        <taxon>Ochrophyta</taxon>
        <taxon>Bolidophyceae</taxon>
        <taxon>Parmales</taxon>
        <taxon>Triparmaceae</taxon>
        <taxon>Triparma</taxon>
    </lineage>
</organism>
<evidence type="ECO:0000259" key="2">
    <source>
        <dbReference type="PROSITE" id="PS50004"/>
    </source>
</evidence>
<name>A0A9W7C831_9STRA</name>
<dbReference type="SMART" id="SM00233">
    <property type="entry name" value="PH"/>
    <property type="match status" value="1"/>
</dbReference>
<dbReference type="Pfam" id="PF00168">
    <property type="entry name" value="C2"/>
    <property type="match status" value="1"/>
</dbReference>
<evidence type="ECO:0000313" key="3">
    <source>
        <dbReference type="EMBL" id="GMI03582.1"/>
    </source>
</evidence>
<feature type="compositionally biased region" description="Low complexity" evidence="1">
    <location>
        <begin position="667"/>
        <end position="678"/>
    </location>
</feature>
<dbReference type="SUPFAM" id="SSF49562">
    <property type="entry name" value="C2 domain (Calcium/lipid-binding domain, CaLB)"/>
    <property type="match status" value="1"/>
</dbReference>
<dbReference type="InterPro" id="IPR035892">
    <property type="entry name" value="C2_domain_sf"/>
</dbReference>
<feature type="region of interest" description="Disordered" evidence="1">
    <location>
        <begin position="1"/>
        <end position="31"/>
    </location>
</feature>
<gene>
    <name evidence="3" type="ORF">TrVE_jg12051</name>
</gene>
<feature type="compositionally biased region" description="Polar residues" evidence="1">
    <location>
        <begin position="1"/>
        <end position="15"/>
    </location>
</feature>
<dbReference type="SMART" id="SM00239">
    <property type="entry name" value="C2"/>
    <property type="match status" value="1"/>
</dbReference>
<dbReference type="EMBL" id="BRXX01000303">
    <property type="protein sequence ID" value="GMI03582.1"/>
    <property type="molecule type" value="Genomic_DNA"/>
</dbReference>
<accession>A0A9W7C831</accession>
<dbReference type="CDD" id="cd00030">
    <property type="entry name" value="C2"/>
    <property type="match status" value="1"/>
</dbReference>
<dbReference type="SUPFAM" id="SSF50729">
    <property type="entry name" value="PH domain-like"/>
    <property type="match status" value="1"/>
</dbReference>
<dbReference type="InterPro" id="IPR001849">
    <property type="entry name" value="PH_domain"/>
</dbReference>
<dbReference type="InterPro" id="IPR011993">
    <property type="entry name" value="PH-like_dom_sf"/>
</dbReference>
<dbReference type="InterPro" id="IPR000008">
    <property type="entry name" value="C2_dom"/>
</dbReference>
<evidence type="ECO:0000313" key="4">
    <source>
        <dbReference type="Proteomes" id="UP001165160"/>
    </source>
</evidence>
<feature type="region of interest" description="Disordered" evidence="1">
    <location>
        <begin position="534"/>
        <end position="582"/>
    </location>
</feature>
<dbReference type="Proteomes" id="UP001165160">
    <property type="component" value="Unassembled WGS sequence"/>
</dbReference>
<dbReference type="AlphaFoldDB" id="A0A9W7C831"/>
<dbReference type="Gene3D" id="2.60.40.150">
    <property type="entry name" value="C2 domain"/>
    <property type="match status" value="1"/>
</dbReference>
<dbReference type="PROSITE" id="PS50096">
    <property type="entry name" value="IQ"/>
    <property type="match status" value="1"/>
</dbReference>
<keyword evidence="4" id="KW-1185">Reference proteome</keyword>